<organism evidence="2 3">
    <name type="scientific">Vespula maculifrons</name>
    <name type="common">Eastern yellow jacket</name>
    <name type="synonym">Wasp</name>
    <dbReference type="NCBI Taxonomy" id="7453"/>
    <lineage>
        <taxon>Eukaryota</taxon>
        <taxon>Metazoa</taxon>
        <taxon>Ecdysozoa</taxon>
        <taxon>Arthropoda</taxon>
        <taxon>Hexapoda</taxon>
        <taxon>Insecta</taxon>
        <taxon>Pterygota</taxon>
        <taxon>Neoptera</taxon>
        <taxon>Endopterygota</taxon>
        <taxon>Hymenoptera</taxon>
        <taxon>Apocrita</taxon>
        <taxon>Aculeata</taxon>
        <taxon>Vespoidea</taxon>
        <taxon>Vespidae</taxon>
        <taxon>Vespinae</taxon>
        <taxon>Vespula</taxon>
    </lineage>
</organism>
<name>A0ABD2BP85_VESMC</name>
<evidence type="ECO:0000313" key="3">
    <source>
        <dbReference type="Proteomes" id="UP001607303"/>
    </source>
</evidence>
<dbReference type="AlphaFoldDB" id="A0ABD2BP85"/>
<evidence type="ECO:0000313" key="2">
    <source>
        <dbReference type="EMBL" id="KAL2734584.1"/>
    </source>
</evidence>
<protein>
    <submittedName>
        <fullName evidence="2">Uncharacterized protein</fullName>
    </submittedName>
</protein>
<sequence length="173" mass="19491">SHPKINQPITDLDEHQIIINITNKHSNKISYRRDYIKKKTKQNRNKNQKTHTKKNRNILHPNKYNTSKPRSILNKGPKVYREECMRRVVANGLKITERCAPWAPPGESLGRVGTREYEEEKRERRKRKRRDGGGSSGGGGGGGGGGVWGGLKCTTEHRGDATPACGRESRRGP</sequence>
<feature type="compositionally biased region" description="Gly residues" evidence="1">
    <location>
        <begin position="133"/>
        <end position="149"/>
    </location>
</feature>
<evidence type="ECO:0000256" key="1">
    <source>
        <dbReference type="SAM" id="MobiDB-lite"/>
    </source>
</evidence>
<comment type="caution">
    <text evidence="2">The sequence shown here is derived from an EMBL/GenBank/DDBJ whole genome shotgun (WGS) entry which is preliminary data.</text>
</comment>
<reference evidence="2 3" key="1">
    <citation type="journal article" date="2024" name="Ann. Entomol. Soc. Am.">
        <title>Genomic analyses of the southern and eastern yellowjacket wasps (Hymenoptera: Vespidae) reveal evolutionary signatures of social life.</title>
        <authorList>
            <person name="Catto M.A."/>
            <person name="Caine P.B."/>
            <person name="Orr S.E."/>
            <person name="Hunt B.G."/>
            <person name="Goodisman M.A.D."/>
        </authorList>
    </citation>
    <scope>NUCLEOTIDE SEQUENCE [LARGE SCALE GENOMIC DNA]</scope>
    <source>
        <strain evidence="2">232</strain>
        <tissue evidence="2">Head and thorax</tissue>
    </source>
</reference>
<feature type="region of interest" description="Disordered" evidence="1">
    <location>
        <begin position="98"/>
        <end position="173"/>
    </location>
</feature>
<feature type="region of interest" description="Disordered" evidence="1">
    <location>
        <begin position="40"/>
        <end position="73"/>
    </location>
</feature>
<feature type="compositionally biased region" description="Basic and acidic residues" evidence="1">
    <location>
        <begin position="113"/>
        <end position="122"/>
    </location>
</feature>
<feature type="compositionally biased region" description="Basic residues" evidence="1">
    <location>
        <begin position="40"/>
        <end position="57"/>
    </location>
</feature>
<dbReference type="EMBL" id="JAYRBN010000071">
    <property type="protein sequence ID" value="KAL2734584.1"/>
    <property type="molecule type" value="Genomic_DNA"/>
</dbReference>
<proteinExistence type="predicted"/>
<keyword evidence="3" id="KW-1185">Reference proteome</keyword>
<dbReference type="Proteomes" id="UP001607303">
    <property type="component" value="Unassembled WGS sequence"/>
</dbReference>
<accession>A0ABD2BP85</accession>
<gene>
    <name evidence="2" type="ORF">V1477_013761</name>
</gene>
<feature type="non-terminal residue" evidence="2">
    <location>
        <position position="1"/>
    </location>
</feature>